<dbReference type="Proteomes" id="UP000230956">
    <property type="component" value="Unassembled WGS sequence"/>
</dbReference>
<evidence type="ECO:0000313" key="2">
    <source>
        <dbReference type="EMBL" id="PIZ36434.1"/>
    </source>
</evidence>
<gene>
    <name evidence="2" type="ORF">COY37_08590</name>
</gene>
<proteinExistence type="predicted"/>
<dbReference type="InterPro" id="IPR038740">
    <property type="entry name" value="BioF2-like_GNAT_dom"/>
</dbReference>
<reference evidence="3" key="1">
    <citation type="submission" date="2017-09" db="EMBL/GenBank/DDBJ databases">
        <title>Depth-based differentiation of microbial function through sediment-hosted aquifers and enrichment of novel symbionts in the deep terrestrial subsurface.</title>
        <authorList>
            <person name="Probst A.J."/>
            <person name="Ladd B."/>
            <person name="Jarett J.K."/>
            <person name="Geller-Mcgrath D.E."/>
            <person name="Sieber C.M.K."/>
            <person name="Emerson J.B."/>
            <person name="Anantharaman K."/>
            <person name="Thomas B.C."/>
            <person name="Malmstrom R."/>
            <person name="Stieglmeier M."/>
            <person name="Klingl A."/>
            <person name="Woyke T."/>
            <person name="Ryan C.M."/>
            <person name="Banfield J.F."/>
        </authorList>
    </citation>
    <scope>NUCLEOTIDE SEQUENCE [LARGE SCALE GENOMIC DNA]</scope>
</reference>
<dbReference type="EMBL" id="PFNG01000203">
    <property type="protein sequence ID" value="PIZ36434.1"/>
    <property type="molecule type" value="Genomic_DNA"/>
</dbReference>
<evidence type="ECO:0000259" key="1">
    <source>
        <dbReference type="Pfam" id="PF13480"/>
    </source>
</evidence>
<evidence type="ECO:0000313" key="3">
    <source>
        <dbReference type="Proteomes" id="UP000230956"/>
    </source>
</evidence>
<feature type="domain" description="BioF2-like acetyltransferase" evidence="1">
    <location>
        <begin position="173"/>
        <end position="319"/>
    </location>
</feature>
<sequence length="362" mass="40626">MPAIEVVTDLERFRSLKEDWNALASAAGSSIFQTWEWSWYWWKSNGRGKKLSLLVARDAGAIVGIAPVYLSSTHYGLPLKVAAFIGTNGTDYLDIIADGDISGAAVALYGALFAASGWDAIDLHQLSSARNTAGEMVEKAKALGFSCADVIQDHCYSLELPESWEGYLATLSKKFRWNVQYYARRLARDHDMRIRLSCPETVGEDMELFFKLHQKRFIAKKKPGAYLNPKFRKFHIGLAAALCESGWLRLYVMELDGLPVAALYGFAFGDTFYYYLGGFEPEWAPMSVSTVLIGRAIEDSIAAGMGRFDFLRGQEPYKQKWLAQESSNHRVIISRPGKRSGLAQKLLTVENDLTRRVKDKME</sequence>
<dbReference type="AlphaFoldDB" id="A0A2M7T6D4"/>
<protein>
    <recommendedName>
        <fullName evidence="1">BioF2-like acetyltransferase domain-containing protein</fullName>
    </recommendedName>
</protein>
<organism evidence="2 3">
    <name type="scientific">Candidatus Aquicultor secundus</name>
    <dbReference type="NCBI Taxonomy" id="1973895"/>
    <lineage>
        <taxon>Bacteria</taxon>
        <taxon>Bacillati</taxon>
        <taxon>Actinomycetota</taxon>
        <taxon>Candidatus Aquicultoria</taxon>
        <taxon>Candidatus Aquicultorales</taxon>
        <taxon>Candidatus Aquicultoraceae</taxon>
        <taxon>Candidatus Aquicultor</taxon>
    </lineage>
</organism>
<accession>A0A2M7T6D4</accession>
<dbReference type="Gene3D" id="3.40.630.30">
    <property type="match status" value="1"/>
</dbReference>
<dbReference type="RefSeq" id="WP_286678433.1">
    <property type="nucleotide sequence ID" value="NZ_MNXI01000082.1"/>
</dbReference>
<dbReference type="SUPFAM" id="SSF55729">
    <property type="entry name" value="Acyl-CoA N-acyltransferases (Nat)"/>
    <property type="match status" value="1"/>
</dbReference>
<dbReference type="InterPro" id="IPR016181">
    <property type="entry name" value="Acyl_CoA_acyltransferase"/>
</dbReference>
<dbReference type="Pfam" id="PF13480">
    <property type="entry name" value="Acetyltransf_6"/>
    <property type="match status" value="1"/>
</dbReference>
<comment type="caution">
    <text evidence="2">The sequence shown here is derived from an EMBL/GenBank/DDBJ whole genome shotgun (WGS) entry which is preliminary data.</text>
</comment>
<name>A0A2M7T6D4_9ACTN</name>